<protein>
    <submittedName>
        <fullName evidence="1">Uncharacterized protein</fullName>
    </submittedName>
</protein>
<reference evidence="1 2" key="1">
    <citation type="journal article" date="2022" name="DNA Res.">
        <title>Chromosomal-level genome assembly of the orchid tree Bauhinia variegata (Leguminosae; Cercidoideae) supports the allotetraploid origin hypothesis of Bauhinia.</title>
        <authorList>
            <person name="Zhong Y."/>
            <person name="Chen Y."/>
            <person name="Zheng D."/>
            <person name="Pang J."/>
            <person name="Liu Y."/>
            <person name="Luo S."/>
            <person name="Meng S."/>
            <person name="Qian L."/>
            <person name="Wei D."/>
            <person name="Dai S."/>
            <person name="Zhou R."/>
        </authorList>
    </citation>
    <scope>NUCLEOTIDE SEQUENCE [LARGE SCALE GENOMIC DNA]</scope>
    <source>
        <strain evidence="1">BV-YZ2020</strain>
    </source>
</reference>
<sequence>MKVLEKNCALNQPGSVKIFPEEPDDLWTVYNLIAPGDVVTSETTRKVHLEFTKNTASRVKLSLHVKVTCREFQKDSSTVRVQGKNIEANQYVAAGSFHTLTLERNKPFELRKKIWNSDSLDSLSESAEKSTGADLAVVLMQPDQAQIYLVGRRDTVLCSKIESSASAVKRRASANVFFQHVFNAFVKHVDFNTIKSVVVASLDSTKDEFRQFLVSEGKRLRMKSIEDNKSRIIVAGTGFKGDLKEVLNDSKVMNLIKDSKAVLEIRAFKELWDNISSNSGRACYGPKSVEAAQEMMAIETLLITDELYRNAEIGTRRKYMGLVKSVKQSGGKALVYSSMHVSAEQLTQLSGVAAILRFPLPDLEDMDD</sequence>
<evidence type="ECO:0000313" key="2">
    <source>
        <dbReference type="Proteomes" id="UP000828941"/>
    </source>
</evidence>
<name>A0ACB9KTB2_BAUVA</name>
<accession>A0ACB9KTB2</accession>
<gene>
    <name evidence="1" type="ORF">L6164_033766</name>
</gene>
<comment type="caution">
    <text evidence="1">The sequence shown here is derived from an EMBL/GenBank/DDBJ whole genome shotgun (WGS) entry which is preliminary data.</text>
</comment>
<keyword evidence="2" id="KW-1185">Reference proteome</keyword>
<dbReference type="Proteomes" id="UP000828941">
    <property type="component" value="Chromosome 13"/>
</dbReference>
<dbReference type="EMBL" id="CM039438">
    <property type="protein sequence ID" value="KAI4300380.1"/>
    <property type="molecule type" value="Genomic_DNA"/>
</dbReference>
<organism evidence="1 2">
    <name type="scientific">Bauhinia variegata</name>
    <name type="common">Purple orchid tree</name>
    <name type="synonym">Phanera variegata</name>
    <dbReference type="NCBI Taxonomy" id="167791"/>
    <lineage>
        <taxon>Eukaryota</taxon>
        <taxon>Viridiplantae</taxon>
        <taxon>Streptophyta</taxon>
        <taxon>Embryophyta</taxon>
        <taxon>Tracheophyta</taxon>
        <taxon>Spermatophyta</taxon>
        <taxon>Magnoliopsida</taxon>
        <taxon>eudicotyledons</taxon>
        <taxon>Gunneridae</taxon>
        <taxon>Pentapetalae</taxon>
        <taxon>rosids</taxon>
        <taxon>fabids</taxon>
        <taxon>Fabales</taxon>
        <taxon>Fabaceae</taxon>
        <taxon>Cercidoideae</taxon>
        <taxon>Cercideae</taxon>
        <taxon>Bauhiniinae</taxon>
        <taxon>Bauhinia</taxon>
    </lineage>
</organism>
<proteinExistence type="predicted"/>
<evidence type="ECO:0000313" key="1">
    <source>
        <dbReference type="EMBL" id="KAI4300380.1"/>
    </source>
</evidence>